<dbReference type="AlphaFoldDB" id="A0A0F5IJU9"/>
<evidence type="ECO:0000259" key="8">
    <source>
        <dbReference type="Pfam" id="PF12704"/>
    </source>
</evidence>
<gene>
    <name evidence="9" type="ORF">HMPREF1535_04879</name>
</gene>
<dbReference type="Pfam" id="PF12704">
    <property type="entry name" value="MacB_PCD"/>
    <property type="match status" value="1"/>
</dbReference>
<evidence type="ECO:0000313" key="10">
    <source>
        <dbReference type="Proteomes" id="UP000033047"/>
    </source>
</evidence>
<evidence type="ECO:0000313" key="9">
    <source>
        <dbReference type="EMBL" id="KKB45595.1"/>
    </source>
</evidence>
<evidence type="ECO:0000259" key="7">
    <source>
        <dbReference type="Pfam" id="PF02687"/>
    </source>
</evidence>
<dbReference type="EMBL" id="AQHV01000028">
    <property type="protein sequence ID" value="KKB45595.1"/>
    <property type="molecule type" value="Genomic_DNA"/>
</dbReference>
<evidence type="ECO:0000256" key="2">
    <source>
        <dbReference type="ARBA" id="ARBA00022475"/>
    </source>
</evidence>
<protein>
    <recommendedName>
        <fullName evidence="11">ABC3 transporter permease protein domain-containing protein</fullName>
    </recommendedName>
</protein>
<dbReference type="PANTHER" id="PTHR30572:SF18">
    <property type="entry name" value="ABC-TYPE MACROLIDE FAMILY EXPORT SYSTEM PERMEASE COMPONENT 2"/>
    <property type="match status" value="1"/>
</dbReference>
<evidence type="ECO:0000256" key="4">
    <source>
        <dbReference type="ARBA" id="ARBA00022989"/>
    </source>
</evidence>
<organism evidence="9 10">
    <name type="scientific">Parabacteroides goldsteinii DSM 19448 = WAL 12034</name>
    <dbReference type="NCBI Taxonomy" id="927665"/>
    <lineage>
        <taxon>Bacteria</taxon>
        <taxon>Pseudomonadati</taxon>
        <taxon>Bacteroidota</taxon>
        <taxon>Bacteroidia</taxon>
        <taxon>Bacteroidales</taxon>
        <taxon>Tannerellaceae</taxon>
        <taxon>Parabacteroides</taxon>
    </lineage>
</organism>
<evidence type="ECO:0000256" key="6">
    <source>
        <dbReference type="SAM" id="Phobius"/>
    </source>
</evidence>
<dbReference type="InterPro" id="IPR025857">
    <property type="entry name" value="MacB_PCD"/>
</dbReference>
<dbReference type="PANTHER" id="PTHR30572">
    <property type="entry name" value="MEMBRANE COMPONENT OF TRANSPORTER-RELATED"/>
    <property type="match status" value="1"/>
</dbReference>
<evidence type="ECO:0008006" key="11">
    <source>
        <dbReference type="Google" id="ProtNLM"/>
    </source>
</evidence>
<proteinExistence type="predicted"/>
<name>A0A0F5IJU9_9BACT</name>
<dbReference type="RefSeq" id="WP_046147813.1">
    <property type="nucleotide sequence ID" value="NZ_KQ033914.1"/>
</dbReference>
<feature type="transmembrane region" description="Helical" evidence="6">
    <location>
        <begin position="291"/>
        <end position="312"/>
    </location>
</feature>
<feature type="domain" description="ABC3 transporter permease C-terminal" evidence="7">
    <location>
        <begin position="298"/>
        <end position="428"/>
    </location>
</feature>
<feature type="domain" description="MacB-like periplasmic core" evidence="8">
    <location>
        <begin position="24"/>
        <end position="252"/>
    </location>
</feature>
<dbReference type="Proteomes" id="UP000033047">
    <property type="component" value="Unassembled WGS sequence"/>
</dbReference>
<dbReference type="InterPro" id="IPR003838">
    <property type="entry name" value="ABC3_permease_C"/>
</dbReference>
<keyword evidence="3 6" id="KW-0812">Transmembrane</keyword>
<evidence type="ECO:0000256" key="5">
    <source>
        <dbReference type="ARBA" id="ARBA00023136"/>
    </source>
</evidence>
<sequence length="435" mass="48304">MYKQYFKQAWNLMRQNRFYSGVYIIGTGLAISMVMVIAIVYHIRTADITPEVHRGKYLYIDQMKYERGKGNSNFFWGVRSAKECLMPLKSAKEVALMTNTAITSLLYGDTYVQIPGGDDPQKVQVMGTNNSFWRLFSFSFVEGKPFSEEEFQSGFPRVVVSESLARRIFSTATGVTGKSILLDDTEYSVSGVVKDVSAVTPSVYADMWVPYTSMPLVMGASDERDVSVGLLTVCILPADGMGVDEVSRELEEMIDRYNTTLADGKLSMMNGVETHLTHVVRQFVMGGSVTAVYLMLLFLIFLFLLIPALNLSGLNASRMQDRISELGVRKAFGARKNRLLTQILIENLLLMLPGGLVGLLVSYGMVALFQQLLLTPGIIAMVQGSVQTELTVGMLLSPAVFGYAFGVCFLLNLMSSMIPAWRAIRVNITESLNHY</sequence>
<keyword evidence="4 6" id="KW-1133">Transmembrane helix</keyword>
<accession>A0A0F5IJU9</accession>
<dbReference type="GO" id="GO:0005886">
    <property type="term" value="C:plasma membrane"/>
    <property type="evidence" value="ECO:0007669"/>
    <property type="project" value="UniProtKB-SubCell"/>
</dbReference>
<reference evidence="9 10" key="1">
    <citation type="submission" date="2013-04" db="EMBL/GenBank/DDBJ databases">
        <title>The Genome Sequence of Parabacteroides goldsteinii DSM 19448.</title>
        <authorList>
            <consortium name="The Broad Institute Genomics Platform"/>
            <person name="Earl A."/>
            <person name="Ward D."/>
            <person name="Feldgarden M."/>
            <person name="Gevers D."/>
            <person name="Martens E."/>
            <person name="Sakamoto M."/>
            <person name="Benno Y."/>
            <person name="Song Y."/>
            <person name="Liu C."/>
            <person name="Lee J."/>
            <person name="Bolanos M."/>
            <person name="Vaisanen M.L."/>
            <person name="Finegold S.M."/>
            <person name="Walker B."/>
            <person name="Young S."/>
            <person name="Zeng Q."/>
            <person name="Gargeya S."/>
            <person name="Fitzgerald M."/>
            <person name="Haas B."/>
            <person name="Abouelleil A."/>
            <person name="Allen A.W."/>
            <person name="Alvarado L."/>
            <person name="Arachchi H.M."/>
            <person name="Berlin A.M."/>
            <person name="Chapman S.B."/>
            <person name="Gainer-Dewar J."/>
            <person name="Goldberg J."/>
            <person name="Griggs A."/>
            <person name="Gujja S."/>
            <person name="Hansen M."/>
            <person name="Howarth C."/>
            <person name="Imamovic A."/>
            <person name="Ireland A."/>
            <person name="Larimer J."/>
            <person name="McCowan C."/>
            <person name="Murphy C."/>
            <person name="Pearson M."/>
            <person name="Poon T.W."/>
            <person name="Priest M."/>
            <person name="Roberts A."/>
            <person name="Saif S."/>
            <person name="Shea T."/>
            <person name="Sisk P."/>
            <person name="Sykes S."/>
            <person name="Wortman J."/>
            <person name="Nusbaum C."/>
            <person name="Birren B."/>
        </authorList>
    </citation>
    <scope>NUCLEOTIDE SEQUENCE [LARGE SCALE GENOMIC DNA]</scope>
    <source>
        <strain evidence="9 10">DSM 19448</strain>
    </source>
</reference>
<comment type="caution">
    <text evidence="9">The sequence shown here is derived from an EMBL/GenBank/DDBJ whole genome shotgun (WGS) entry which is preliminary data.</text>
</comment>
<dbReference type="GO" id="GO:0022857">
    <property type="term" value="F:transmembrane transporter activity"/>
    <property type="evidence" value="ECO:0007669"/>
    <property type="project" value="TreeGrafter"/>
</dbReference>
<dbReference type="HOGENOM" id="CLU_051629_0_0_10"/>
<dbReference type="InterPro" id="IPR050250">
    <property type="entry name" value="Macrolide_Exporter_MacB"/>
</dbReference>
<evidence type="ECO:0000256" key="1">
    <source>
        <dbReference type="ARBA" id="ARBA00004651"/>
    </source>
</evidence>
<dbReference type="Pfam" id="PF02687">
    <property type="entry name" value="FtsX"/>
    <property type="match status" value="1"/>
</dbReference>
<keyword evidence="5 6" id="KW-0472">Membrane</keyword>
<dbReference type="STRING" id="927665.HMPREF1535_04879"/>
<feature type="transmembrane region" description="Helical" evidence="6">
    <location>
        <begin position="348"/>
        <end position="370"/>
    </location>
</feature>
<feature type="transmembrane region" description="Helical" evidence="6">
    <location>
        <begin position="21"/>
        <end position="43"/>
    </location>
</feature>
<dbReference type="PATRIC" id="fig|927665.4.peg.5004"/>
<evidence type="ECO:0000256" key="3">
    <source>
        <dbReference type="ARBA" id="ARBA00022692"/>
    </source>
</evidence>
<comment type="subcellular location">
    <subcellularLocation>
        <location evidence="1">Cell membrane</location>
        <topology evidence="1">Multi-pass membrane protein</topology>
    </subcellularLocation>
</comment>
<feature type="transmembrane region" description="Helical" evidence="6">
    <location>
        <begin position="390"/>
        <end position="413"/>
    </location>
</feature>
<keyword evidence="2" id="KW-1003">Cell membrane</keyword>